<dbReference type="Proteomes" id="UP000280696">
    <property type="component" value="Unassembled WGS sequence"/>
</dbReference>
<gene>
    <name evidence="2" type="ORF">D7V94_07635</name>
</gene>
<comment type="caution">
    <text evidence="2">The sequence shown here is derived from an EMBL/GenBank/DDBJ whole genome shotgun (WGS) entry which is preliminary data.</text>
</comment>
<accession>A0A3A9AKT9</accession>
<evidence type="ECO:0000256" key="1">
    <source>
        <dbReference type="SAM" id="Phobius"/>
    </source>
</evidence>
<dbReference type="OrthoDB" id="9801633at2"/>
<dbReference type="Pfam" id="PF09578">
    <property type="entry name" value="Spore_YabQ"/>
    <property type="match status" value="1"/>
</dbReference>
<dbReference type="RefSeq" id="WP_120468446.1">
    <property type="nucleotide sequence ID" value="NZ_RAYQ01000006.1"/>
</dbReference>
<dbReference type="NCBIfam" id="TIGR02893">
    <property type="entry name" value="spore_yabQ"/>
    <property type="match status" value="1"/>
</dbReference>
<reference evidence="2 3" key="1">
    <citation type="submission" date="2018-09" db="EMBL/GenBank/DDBJ databases">
        <title>Murine metabolic-syndrome-specific gut microbial biobank.</title>
        <authorList>
            <person name="Liu C."/>
        </authorList>
    </citation>
    <scope>NUCLEOTIDE SEQUENCE [LARGE SCALE GENOMIC DNA]</scope>
    <source>
        <strain evidence="2 3">0.1xD8-82</strain>
    </source>
</reference>
<keyword evidence="3" id="KW-1185">Reference proteome</keyword>
<feature type="transmembrane region" description="Helical" evidence="1">
    <location>
        <begin position="12"/>
        <end position="32"/>
    </location>
</feature>
<keyword evidence="1" id="KW-1133">Transmembrane helix</keyword>
<feature type="transmembrane region" description="Helical" evidence="1">
    <location>
        <begin position="92"/>
        <end position="116"/>
    </location>
</feature>
<dbReference type="InterPro" id="IPR019074">
    <property type="entry name" value="YabQ"/>
</dbReference>
<sequence length="162" mass="18539">MSQNIINEVTFLLHSFLLGIAITFAYDGFLVLRRLVSHSLFLISLEDMFFWIACAIGVFYMLYEENNGILRWFAVFGAAIGMLVYKKSVSPLLINILTTVIRRIFHLIFGVLRFVLRPVCFLGKKLCSFSGSSYRKGKKAGKYFKNKLTGKLKLLKITLSKH</sequence>
<feature type="transmembrane region" description="Helical" evidence="1">
    <location>
        <begin position="69"/>
        <end position="85"/>
    </location>
</feature>
<name>A0A3A9AKT9_9FIRM</name>
<dbReference type="EMBL" id="RAYQ01000006">
    <property type="protein sequence ID" value="RKI91948.1"/>
    <property type="molecule type" value="Genomic_DNA"/>
</dbReference>
<keyword evidence="1" id="KW-0812">Transmembrane</keyword>
<protein>
    <recommendedName>
        <fullName evidence="4">Spore cortex biosynthesis protein YabQ</fullName>
    </recommendedName>
</protein>
<evidence type="ECO:0000313" key="3">
    <source>
        <dbReference type="Proteomes" id="UP000280696"/>
    </source>
</evidence>
<evidence type="ECO:0000313" key="2">
    <source>
        <dbReference type="EMBL" id="RKI91948.1"/>
    </source>
</evidence>
<proteinExistence type="predicted"/>
<organism evidence="2 3">
    <name type="scientific">Parablautia intestinalis</name>
    <dbReference type="NCBI Taxonomy" id="2320100"/>
    <lineage>
        <taxon>Bacteria</taxon>
        <taxon>Bacillati</taxon>
        <taxon>Bacillota</taxon>
        <taxon>Clostridia</taxon>
        <taxon>Lachnospirales</taxon>
        <taxon>Lachnospiraceae</taxon>
        <taxon>Parablautia</taxon>
    </lineage>
</organism>
<evidence type="ECO:0008006" key="4">
    <source>
        <dbReference type="Google" id="ProtNLM"/>
    </source>
</evidence>
<dbReference type="AlphaFoldDB" id="A0A3A9AKT9"/>
<feature type="transmembrane region" description="Helical" evidence="1">
    <location>
        <begin position="39"/>
        <end position="63"/>
    </location>
</feature>
<keyword evidence="1" id="KW-0472">Membrane</keyword>